<dbReference type="Ensembl" id="ENSSPUT00000025157.1">
    <property type="protein sequence ID" value="ENSSPUP00000023584.1"/>
    <property type="gene ID" value="ENSSPUG00000018084.1"/>
</dbReference>
<sequence length="264" mass="29737">MNSSPRAVNHRAETTEETKTKEPEMFRSKASPAPVLWTSKCDGEVKLRLEETGVGSRKPITFHELFQESIKNYGNYYALASKEGDKWIKITYKQYYEECQKTAKSFLNLGLERFHGFIADIGAILAGGFAVGIYMTNSPEACRYVAENCGANILVVENHKQLQKILEVQHKLPLLKAIIQYGEEMKEKRPNLYTWVEFMTLGSDVPDSELDSIIESQKPNQCCTLIYTSGTAGQLKGVMLSHDNITWTAFARAPLANFKGHART</sequence>
<evidence type="ECO:0000256" key="1">
    <source>
        <dbReference type="ARBA" id="ARBA00022490"/>
    </source>
</evidence>
<evidence type="ECO:0000256" key="8">
    <source>
        <dbReference type="SAM" id="MobiDB-lite"/>
    </source>
</evidence>
<protein>
    <recommendedName>
        <fullName evidence="7">long-chain-fatty-acid--CoA ligase</fullName>
        <ecNumber evidence="7">6.2.1.3</ecNumber>
    </recommendedName>
</protein>
<reference evidence="10" key="1">
    <citation type="submission" date="2025-08" db="UniProtKB">
        <authorList>
            <consortium name="Ensembl"/>
        </authorList>
    </citation>
    <scope>IDENTIFICATION</scope>
</reference>
<dbReference type="GO" id="GO:0004467">
    <property type="term" value="F:long-chain fatty acid-CoA ligase activity"/>
    <property type="evidence" value="ECO:0007669"/>
    <property type="project" value="UniProtKB-EC"/>
</dbReference>
<evidence type="ECO:0000313" key="11">
    <source>
        <dbReference type="Proteomes" id="UP000694392"/>
    </source>
</evidence>
<evidence type="ECO:0000256" key="4">
    <source>
        <dbReference type="ARBA" id="ARBA00022832"/>
    </source>
</evidence>
<evidence type="ECO:0000256" key="2">
    <source>
        <dbReference type="ARBA" id="ARBA00022598"/>
    </source>
</evidence>
<feature type="compositionally biased region" description="Basic and acidic residues" evidence="8">
    <location>
        <begin position="10"/>
        <end position="25"/>
    </location>
</feature>
<dbReference type="Gene3D" id="3.40.50.12780">
    <property type="entry name" value="N-terminal domain of ligase-like"/>
    <property type="match status" value="1"/>
</dbReference>
<feature type="domain" description="AMP-dependent synthetase/ligase" evidence="9">
    <location>
        <begin position="66"/>
        <end position="251"/>
    </location>
</feature>
<evidence type="ECO:0000256" key="5">
    <source>
        <dbReference type="ARBA" id="ARBA00022840"/>
    </source>
</evidence>
<evidence type="ECO:0000259" key="9">
    <source>
        <dbReference type="Pfam" id="PF00501"/>
    </source>
</evidence>
<keyword evidence="4" id="KW-0276">Fatty acid metabolism</keyword>
<keyword evidence="4" id="KW-0443">Lipid metabolism</keyword>
<proteinExistence type="predicted"/>
<dbReference type="OMA" id="HCEANIL"/>
<dbReference type="SUPFAM" id="SSF56801">
    <property type="entry name" value="Acetyl-CoA synthetase-like"/>
    <property type="match status" value="1"/>
</dbReference>
<keyword evidence="1" id="KW-0963">Cytoplasm</keyword>
<name>A0A8D0HRG6_SPHPU</name>
<dbReference type="GO" id="GO:0016020">
    <property type="term" value="C:membrane"/>
    <property type="evidence" value="ECO:0007669"/>
    <property type="project" value="TreeGrafter"/>
</dbReference>
<dbReference type="GO" id="GO:0005783">
    <property type="term" value="C:endoplasmic reticulum"/>
    <property type="evidence" value="ECO:0007669"/>
    <property type="project" value="TreeGrafter"/>
</dbReference>
<dbReference type="AlphaFoldDB" id="A0A8D0HRG6"/>
<evidence type="ECO:0000256" key="3">
    <source>
        <dbReference type="ARBA" id="ARBA00022741"/>
    </source>
</evidence>
<dbReference type="EC" id="6.2.1.3" evidence="7"/>
<dbReference type="PANTHER" id="PTHR43272">
    <property type="entry name" value="LONG-CHAIN-FATTY-ACID--COA LIGASE"/>
    <property type="match status" value="1"/>
</dbReference>
<dbReference type="PANTHER" id="PTHR43272:SF101">
    <property type="entry name" value="ACYL-COA SYNTHETASE BUBBLEGUM FAMILY MEMBER 2-RELATED"/>
    <property type="match status" value="1"/>
</dbReference>
<reference evidence="10" key="2">
    <citation type="submission" date="2025-09" db="UniProtKB">
        <authorList>
            <consortium name="Ensembl"/>
        </authorList>
    </citation>
    <scope>IDENTIFICATION</scope>
</reference>
<dbReference type="Proteomes" id="UP000694392">
    <property type="component" value="Unplaced"/>
</dbReference>
<dbReference type="Pfam" id="PF00501">
    <property type="entry name" value="AMP-binding"/>
    <property type="match status" value="1"/>
</dbReference>
<evidence type="ECO:0000313" key="10">
    <source>
        <dbReference type="Ensembl" id="ENSSPUP00000023584.1"/>
    </source>
</evidence>
<accession>A0A8D0HRG6</accession>
<organism evidence="10 11">
    <name type="scientific">Sphenodon punctatus</name>
    <name type="common">Tuatara</name>
    <name type="synonym">Hatteria punctata</name>
    <dbReference type="NCBI Taxonomy" id="8508"/>
    <lineage>
        <taxon>Eukaryota</taxon>
        <taxon>Metazoa</taxon>
        <taxon>Chordata</taxon>
        <taxon>Craniata</taxon>
        <taxon>Vertebrata</taxon>
        <taxon>Euteleostomi</taxon>
        <taxon>Lepidosauria</taxon>
        <taxon>Sphenodontia</taxon>
        <taxon>Sphenodontidae</taxon>
        <taxon>Sphenodon</taxon>
    </lineage>
</organism>
<dbReference type="InterPro" id="IPR042099">
    <property type="entry name" value="ANL_N_sf"/>
</dbReference>
<evidence type="ECO:0000256" key="7">
    <source>
        <dbReference type="ARBA" id="ARBA00026121"/>
    </source>
</evidence>
<dbReference type="InterPro" id="IPR000873">
    <property type="entry name" value="AMP-dep_synth/lig_dom"/>
</dbReference>
<dbReference type="GeneTree" id="ENSGT00940000155332"/>
<keyword evidence="3" id="KW-0547">Nucleotide-binding</keyword>
<dbReference type="GO" id="GO:0005524">
    <property type="term" value="F:ATP binding"/>
    <property type="evidence" value="ECO:0007669"/>
    <property type="project" value="UniProtKB-KW"/>
</dbReference>
<feature type="region of interest" description="Disordered" evidence="8">
    <location>
        <begin position="1"/>
        <end position="25"/>
    </location>
</feature>
<keyword evidence="11" id="KW-1185">Reference proteome</keyword>
<keyword evidence="5" id="KW-0067">ATP-binding</keyword>
<comment type="catalytic activity">
    <reaction evidence="6">
        <text>a long-chain fatty acid + ATP + CoA = a long-chain fatty acyl-CoA + AMP + diphosphate</text>
        <dbReference type="Rhea" id="RHEA:15421"/>
        <dbReference type="ChEBI" id="CHEBI:30616"/>
        <dbReference type="ChEBI" id="CHEBI:33019"/>
        <dbReference type="ChEBI" id="CHEBI:57287"/>
        <dbReference type="ChEBI" id="CHEBI:57560"/>
        <dbReference type="ChEBI" id="CHEBI:83139"/>
        <dbReference type="ChEBI" id="CHEBI:456215"/>
        <dbReference type="EC" id="6.2.1.3"/>
    </reaction>
    <physiologicalReaction direction="left-to-right" evidence="6">
        <dbReference type="Rhea" id="RHEA:15422"/>
    </physiologicalReaction>
</comment>
<evidence type="ECO:0000256" key="6">
    <source>
        <dbReference type="ARBA" id="ARBA00024484"/>
    </source>
</evidence>
<keyword evidence="2" id="KW-0436">Ligase</keyword>